<dbReference type="EMBL" id="RXGB01045252">
    <property type="protein sequence ID" value="TMW80663.1"/>
    <property type="molecule type" value="Genomic_DNA"/>
</dbReference>
<dbReference type="AlphaFoldDB" id="A0A6N2AL32"/>
<proteinExistence type="predicted"/>
<gene>
    <name evidence="1" type="ORF">EJD97_017076</name>
</gene>
<dbReference type="PANTHER" id="PTHR33187:SF11">
    <property type="entry name" value="AMINOTRANSFERASE-LIKE PLANT MOBILE DOMAIN-CONTAINING PROTEIN"/>
    <property type="match status" value="1"/>
</dbReference>
<protein>
    <submittedName>
        <fullName evidence="1">Uncharacterized protein</fullName>
    </submittedName>
</protein>
<reference evidence="1" key="1">
    <citation type="submission" date="2019-05" db="EMBL/GenBank/DDBJ databases">
        <title>The de novo reference genome and transcriptome assemblies of the wild tomato species Solanum chilense.</title>
        <authorList>
            <person name="Stam R."/>
            <person name="Nosenko T."/>
            <person name="Hoerger A.C."/>
            <person name="Stephan W."/>
            <person name="Seidel M.A."/>
            <person name="Kuhn J.M.M."/>
            <person name="Haberer G."/>
            <person name="Tellier A."/>
        </authorList>
    </citation>
    <scope>NUCLEOTIDE SEQUENCE</scope>
    <source>
        <tissue evidence="1">Mature leaves</tissue>
    </source>
</reference>
<organism evidence="1">
    <name type="scientific">Solanum chilense</name>
    <name type="common">Tomato</name>
    <name type="synonym">Lycopersicon chilense</name>
    <dbReference type="NCBI Taxonomy" id="4083"/>
    <lineage>
        <taxon>Eukaryota</taxon>
        <taxon>Viridiplantae</taxon>
        <taxon>Streptophyta</taxon>
        <taxon>Embryophyta</taxon>
        <taxon>Tracheophyta</taxon>
        <taxon>Spermatophyta</taxon>
        <taxon>Magnoliopsida</taxon>
        <taxon>eudicotyledons</taxon>
        <taxon>Gunneridae</taxon>
        <taxon>Pentapetalae</taxon>
        <taxon>asterids</taxon>
        <taxon>lamiids</taxon>
        <taxon>Solanales</taxon>
        <taxon>Solanaceae</taxon>
        <taxon>Solanoideae</taxon>
        <taxon>Solaneae</taxon>
        <taxon>Solanum</taxon>
        <taxon>Solanum subgen. Lycopersicon</taxon>
    </lineage>
</organism>
<accession>A0A6N2AL32</accession>
<comment type="caution">
    <text evidence="1">The sequence shown here is derived from an EMBL/GenBank/DDBJ whole genome shotgun (WGS) entry which is preliminary data.</text>
</comment>
<dbReference type="PANTHER" id="PTHR33187">
    <property type="entry name" value="WU:FI09B08"/>
    <property type="match status" value="1"/>
</dbReference>
<sequence>MLSSPFECKHNQMMLGVEMLSSPLGSIDGQTTSGIICDHFPLDSTRGRTTSIWYSIIVFVEHTRSDDVRRDMPSSS</sequence>
<evidence type="ECO:0000313" key="1">
    <source>
        <dbReference type="EMBL" id="TMW80663.1"/>
    </source>
</evidence>
<name>A0A6N2AL32_SOLCI</name>